<dbReference type="EMBL" id="CAAHFG010000001">
    <property type="protein sequence ID" value="VGO12178.1"/>
    <property type="molecule type" value="Genomic_DNA"/>
</dbReference>
<protein>
    <submittedName>
        <fullName evidence="1">Uncharacterized protein</fullName>
    </submittedName>
</protein>
<reference evidence="1 2" key="1">
    <citation type="submission" date="2019-04" db="EMBL/GenBank/DDBJ databases">
        <authorList>
            <person name="Van Vliet M D."/>
        </authorList>
    </citation>
    <scope>NUCLEOTIDE SEQUENCE [LARGE SCALE GENOMIC DNA]</scope>
    <source>
        <strain evidence="1 2">F1</strain>
    </source>
</reference>
<dbReference type="AlphaFoldDB" id="A0A6C2TWY2"/>
<evidence type="ECO:0000313" key="2">
    <source>
        <dbReference type="Proteomes" id="UP000366872"/>
    </source>
</evidence>
<organism evidence="1 2">
    <name type="scientific">Pontiella desulfatans</name>
    <dbReference type="NCBI Taxonomy" id="2750659"/>
    <lineage>
        <taxon>Bacteria</taxon>
        <taxon>Pseudomonadati</taxon>
        <taxon>Kiritimatiellota</taxon>
        <taxon>Kiritimatiellia</taxon>
        <taxon>Kiritimatiellales</taxon>
        <taxon>Pontiellaceae</taxon>
        <taxon>Pontiella</taxon>
    </lineage>
</organism>
<sequence length="111" mass="13074">MKNYDKRIDKLEGHLPDEDNEPLFVQLVGAPWTETEKQAALAKYPDCDCFIKPLSMQRPYEEIEERRQAGRPFDMPAEDFRAFHGSSAYRDAIRRMERFRNSAFPDEGEMQ</sequence>
<dbReference type="Proteomes" id="UP000366872">
    <property type="component" value="Unassembled WGS sequence"/>
</dbReference>
<dbReference type="RefSeq" id="WP_136077872.1">
    <property type="nucleotide sequence ID" value="NZ_CAAHFG010000001.1"/>
</dbReference>
<name>A0A6C2TWY2_PONDE</name>
<evidence type="ECO:0000313" key="1">
    <source>
        <dbReference type="EMBL" id="VGO12178.1"/>
    </source>
</evidence>
<proteinExistence type="predicted"/>
<gene>
    <name evidence="1" type="ORF">PDESU_00729</name>
</gene>
<accession>A0A6C2TWY2</accession>
<keyword evidence="2" id="KW-1185">Reference proteome</keyword>